<evidence type="ECO:0000313" key="2">
    <source>
        <dbReference type="EMBL" id="BAF06302.1"/>
    </source>
</evidence>
<gene>
    <name evidence="2" type="ordered locus">Os01g0772000</name>
</gene>
<feature type="region of interest" description="Disordered" evidence="1">
    <location>
        <begin position="44"/>
        <end position="104"/>
    </location>
</feature>
<feature type="compositionally biased region" description="Basic residues" evidence="1">
    <location>
        <begin position="54"/>
        <end position="79"/>
    </location>
</feature>
<accession>Q0JIX6</accession>
<organism evidence="2 3">
    <name type="scientific">Oryza sativa subsp. japonica</name>
    <name type="common">Rice</name>
    <dbReference type="NCBI Taxonomy" id="39947"/>
    <lineage>
        <taxon>Eukaryota</taxon>
        <taxon>Viridiplantae</taxon>
        <taxon>Streptophyta</taxon>
        <taxon>Embryophyta</taxon>
        <taxon>Tracheophyta</taxon>
        <taxon>Spermatophyta</taxon>
        <taxon>Magnoliopsida</taxon>
        <taxon>Liliopsida</taxon>
        <taxon>Poales</taxon>
        <taxon>Poaceae</taxon>
        <taxon>BOP clade</taxon>
        <taxon>Oryzoideae</taxon>
        <taxon>Oryzeae</taxon>
        <taxon>Oryzinae</taxon>
        <taxon>Oryza</taxon>
        <taxon>Oryza sativa</taxon>
    </lineage>
</organism>
<name>Q0JIX6_ORYSJ</name>
<dbReference type="Proteomes" id="UP000000763">
    <property type="component" value="Chromosome 1"/>
</dbReference>
<dbReference type="AlphaFoldDB" id="Q0JIX6"/>
<dbReference type="KEGG" id="dosa:Os01g0772000"/>
<sequence>EERHRTQTPSNQKFVRESSRFDRRDREDVQVAAAGAVPAAAVGAAGVHPPVRGPRPRPALRRHRLRQRRGVPHAGRRRAVGQGGAQHRRQGRLRPPLLPPAAAASPSLRKPIFLQKSVANLCSEEGQTVAFVPNNSGRSRSCISVQVSSDCRWQSI</sequence>
<evidence type="ECO:0000313" key="3">
    <source>
        <dbReference type="Proteomes" id="UP000000763"/>
    </source>
</evidence>
<reference evidence="3" key="2">
    <citation type="journal article" date="2008" name="Nucleic Acids Res.">
        <title>The rice annotation project database (RAP-DB): 2008 update.</title>
        <authorList>
            <consortium name="The rice annotation project (RAP)"/>
        </authorList>
    </citation>
    <scope>GENOME REANNOTATION</scope>
    <source>
        <strain evidence="3">cv. Nipponbare</strain>
    </source>
</reference>
<proteinExistence type="predicted"/>
<dbReference type="EMBL" id="AP008207">
    <property type="protein sequence ID" value="BAF06302.1"/>
    <property type="molecule type" value="Genomic_DNA"/>
</dbReference>
<feature type="region of interest" description="Disordered" evidence="1">
    <location>
        <begin position="1"/>
        <end position="27"/>
    </location>
</feature>
<evidence type="ECO:0000256" key="1">
    <source>
        <dbReference type="SAM" id="MobiDB-lite"/>
    </source>
</evidence>
<protein>
    <submittedName>
        <fullName evidence="2">Os01g0772000 protein</fullName>
    </submittedName>
</protein>
<feature type="compositionally biased region" description="Basic and acidic residues" evidence="1">
    <location>
        <begin position="14"/>
        <end position="27"/>
    </location>
</feature>
<reference evidence="2 3" key="1">
    <citation type="journal article" date="2005" name="Nature">
        <title>The map-based sequence of the rice genome.</title>
        <authorList>
            <consortium name="International rice genome sequencing project (IRGSP)"/>
            <person name="Matsumoto T."/>
            <person name="Wu J."/>
            <person name="Kanamori H."/>
            <person name="Katayose Y."/>
            <person name="Fujisawa M."/>
            <person name="Namiki N."/>
            <person name="Mizuno H."/>
            <person name="Yamamoto K."/>
            <person name="Antonio B.A."/>
            <person name="Baba T."/>
            <person name="Sakata K."/>
            <person name="Nagamura Y."/>
            <person name="Aoki H."/>
            <person name="Arikawa K."/>
            <person name="Arita K."/>
            <person name="Bito T."/>
            <person name="Chiden Y."/>
            <person name="Fujitsuka N."/>
            <person name="Fukunaka R."/>
            <person name="Hamada M."/>
            <person name="Harada C."/>
            <person name="Hayashi A."/>
            <person name="Hijishita S."/>
            <person name="Honda M."/>
            <person name="Hosokawa S."/>
            <person name="Ichikawa Y."/>
            <person name="Idonuma A."/>
            <person name="Iijima M."/>
            <person name="Ikeda M."/>
            <person name="Ikeno M."/>
            <person name="Ito K."/>
            <person name="Ito S."/>
            <person name="Ito T."/>
            <person name="Ito Y."/>
            <person name="Ito Y."/>
            <person name="Iwabuchi A."/>
            <person name="Kamiya K."/>
            <person name="Karasawa W."/>
            <person name="Kurita K."/>
            <person name="Katagiri S."/>
            <person name="Kikuta A."/>
            <person name="Kobayashi H."/>
            <person name="Kobayashi N."/>
            <person name="Machita K."/>
            <person name="Maehara T."/>
            <person name="Masukawa M."/>
            <person name="Mizubayashi T."/>
            <person name="Mukai Y."/>
            <person name="Nagasaki H."/>
            <person name="Nagata Y."/>
            <person name="Naito S."/>
            <person name="Nakashima M."/>
            <person name="Nakama Y."/>
            <person name="Nakamichi Y."/>
            <person name="Nakamura M."/>
            <person name="Meguro A."/>
            <person name="Negishi M."/>
            <person name="Ohta I."/>
            <person name="Ohta T."/>
            <person name="Okamoto M."/>
            <person name="Ono N."/>
            <person name="Saji S."/>
            <person name="Sakaguchi M."/>
            <person name="Sakai K."/>
            <person name="Shibata M."/>
            <person name="Shimokawa T."/>
            <person name="Song J."/>
            <person name="Takazaki Y."/>
            <person name="Terasawa K."/>
            <person name="Tsugane M."/>
            <person name="Tsuji K."/>
            <person name="Ueda S."/>
            <person name="Waki K."/>
            <person name="Yamagata H."/>
            <person name="Yamamoto M."/>
            <person name="Yamamoto S."/>
            <person name="Yamane H."/>
            <person name="Yoshiki S."/>
            <person name="Yoshihara R."/>
            <person name="Yukawa K."/>
            <person name="Zhong H."/>
            <person name="Yano M."/>
            <person name="Yuan Q."/>
            <person name="Ouyang S."/>
            <person name="Liu J."/>
            <person name="Jones K.M."/>
            <person name="Gansberger K."/>
            <person name="Moffat K."/>
            <person name="Hill J."/>
            <person name="Bera J."/>
            <person name="Fadrosh D."/>
            <person name="Jin S."/>
            <person name="Johri S."/>
            <person name="Kim M."/>
            <person name="Overton L."/>
            <person name="Reardon M."/>
            <person name="Tsitrin T."/>
            <person name="Vuong H."/>
            <person name="Weaver B."/>
            <person name="Ciecko A."/>
            <person name="Tallon L."/>
            <person name="Jackson J."/>
            <person name="Pai G."/>
            <person name="Aken S.V."/>
            <person name="Utterback T."/>
            <person name="Reidmuller S."/>
            <person name="Feldblyum T."/>
            <person name="Hsiao J."/>
            <person name="Zismann V."/>
            <person name="Iobst S."/>
            <person name="de Vazeille A.R."/>
            <person name="Buell C.R."/>
            <person name="Ying K."/>
            <person name="Li Y."/>
            <person name="Lu T."/>
            <person name="Huang Y."/>
            <person name="Zhao Q."/>
            <person name="Feng Q."/>
            <person name="Zhang L."/>
            <person name="Zhu J."/>
            <person name="Weng Q."/>
            <person name="Mu J."/>
            <person name="Lu Y."/>
            <person name="Fan D."/>
            <person name="Liu Y."/>
            <person name="Guan J."/>
            <person name="Zhang Y."/>
            <person name="Yu S."/>
            <person name="Liu X."/>
            <person name="Zhang Y."/>
            <person name="Hong G."/>
            <person name="Han B."/>
            <person name="Choisne N."/>
            <person name="Demange N."/>
            <person name="Orjeda G."/>
            <person name="Samain S."/>
            <person name="Cattolico L."/>
            <person name="Pelletier E."/>
            <person name="Couloux A."/>
            <person name="Segurens B."/>
            <person name="Wincker P."/>
            <person name="D'Hont A."/>
            <person name="Scarpelli C."/>
            <person name="Weissenbach J."/>
            <person name="Salanoubat M."/>
            <person name="Quetier F."/>
            <person name="Yu Y."/>
            <person name="Kim H.R."/>
            <person name="Rambo T."/>
            <person name="Currie J."/>
            <person name="Collura K."/>
            <person name="Luo M."/>
            <person name="Yang T."/>
            <person name="Ammiraju J.S.S."/>
            <person name="Engler F."/>
            <person name="Soderlund C."/>
            <person name="Wing R.A."/>
            <person name="Palmer L.E."/>
            <person name="de la Bastide M."/>
            <person name="Spiegel L."/>
            <person name="Nascimento L."/>
            <person name="Zutavern T."/>
            <person name="O'Shaughnessy A."/>
            <person name="Dike S."/>
            <person name="Dedhia N."/>
            <person name="Preston R."/>
            <person name="Balija V."/>
            <person name="McCombie W.R."/>
            <person name="Chow T."/>
            <person name="Chen H."/>
            <person name="Chung M."/>
            <person name="Chen C."/>
            <person name="Shaw J."/>
            <person name="Wu H."/>
            <person name="Hsiao K."/>
            <person name="Chao Y."/>
            <person name="Chu M."/>
            <person name="Cheng C."/>
            <person name="Hour A."/>
            <person name="Lee P."/>
            <person name="Lin S."/>
            <person name="Lin Y."/>
            <person name="Liou J."/>
            <person name="Liu S."/>
            <person name="Hsing Y."/>
            <person name="Raghuvanshi S."/>
            <person name="Mohanty A."/>
            <person name="Bharti A.K."/>
            <person name="Gaur A."/>
            <person name="Gupta V."/>
            <person name="Kumar D."/>
            <person name="Ravi V."/>
            <person name="Vij S."/>
            <person name="Kapur A."/>
            <person name="Khurana P."/>
            <person name="Khurana P."/>
            <person name="Khurana J.P."/>
            <person name="Tyagi A.K."/>
            <person name="Gaikwad K."/>
            <person name="Singh A."/>
            <person name="Dalal V."/>
            <person name="Srivastava S."/>
            <person name="Dixit A."/>
            <person name="Pal A.K."/>
            <person name="Ghazi I.A."/>
            <person name="Yadav M."/>
            <person name="Pandit A."/>
            <person name="Bhargava A."/>
            <person name="Sureshbabu K."/>
            <person name="Batra K."/>
            <person name="Sharma T.R."/>
            <person name="Mohapatra T."/>
            <person name="Singh N.K."/>
            <person name="Messing J."/>
            <person name="Nelson A.B."/>
            <person name="Fuks G."/>
            <person name="Kavchok S."/>
            <person name="Keizer G."/>
            <person name="Linton E."/>
            <person name="Llaca V."/>
            <person name="Song R."/>
            <person name="Tanyolac B."/>
            <person name="Young S."/>
            <person name="Ho-Il K."/>
            <person name="Hahn J.H."/>
            <person name="Sangsakoo G."/>
            <person name="Vanavichit A."/>
            <person name="de Mattos Luiz.A.T."/>
            <person name="Zimmer P.D."/>
            <person name="Malone G."/>
            <person name="Dellagostin O."/>
            <person name="de Oliveira A.C."/>
            <person name="Bevan M."/>
            <person name="Bancroft I."/>
            <person name="Minx P."/>
            <person name="Cordum H."/>
            <person name="Wilson R."/>
            <person name="Cheng Z."/>
            <person name="Jin W."/>
            <person name="Jiang J."/>
            <person name="Leong S.A."/>
            <person name="Iwama H."/>
            <person name="Gojobori T."/>
            <person name="Itoh T."/>
            <person name="Niimura Y."/>
            <person name="Fujii Y."/>
            <person name="Habara T."/>
            <person name="Sakai H."/>
            <person name="Sato Y."/>
            <person name="Wilson G."/>
            <person name="Kumar K."/>
            <person name="McCouch S."/>
            <person name="Juretic N."/>
            <person name="Hoen D."/>
            <person name="Wright S."/>
            <person name="Bruskiewich R."/>
            <person name="Bureau T."/>
            <person name="Miyao A."/>
            <person name="Hirochika H."/>
            <person name="Nishikawa T."/>
            <person name="Kadowaki K."/>
            <person name="Sugiura M."/>
            <person name="Burr B."/>
            <person name="Sasaki T."/>
        </authorList>
    </citation>
    <scope>NUCLEOTIDE SEQUENCE [LARGE SCALE GENOMIC DNA]</scope>
    <source>
        <strain evidence="3">cv. Nipponbare</strain>
    </source>
</reference>
<feature type="non-terminal residue" evidence="2">
    <location>
        <position position="1"/>
    </location>
</feature>